<keyword evidence="3" id="KW-0804">Transcription</keyword>
<dbReference type="Gene3D" id="1.20.120.530">
    <property type="entry name" value="GntR ligand-binding domain-like"/>
    <property type="match status" value="1"/>
</dbReference>
<dbReference type="InterPro" id="IPR036390">
    <property type="entry name" value="WH_DNA-bd_sf"/>
</dbReference>
<evidence type="ECO:0000256" key="3">
    <source>
        <dbReference type="ARBA" id="ARBA00023163"/>
    </source>
</evidence>
<dbReference type="Proteomes" id="UP000267804">
    <property type="component" value="Chromosome"/>
</dbReference>
<dbReference type="PANTHER" id="PTHR43537:SF5">
    <property type="entry name" value="UXU OPERON TRANSCRIPTIONAL REGULATOR"/>
    <property type="match status" value="1"/>
</dbReference>
<dbReference type="KEGG" id="mtua:CSH63_21780"/>
<dbReference type="Pfam" id="PF07729">
    <property type="entry name" value="FCD"/>
    <property type="match status" value="1"/>
</dbReference>
<dbReference type="InterPro" id="IPR011711">
    <property type="entry name" value="GntR_C"/>
</dbReference>
<dbReference type="PROSITE" id="PS50949">
    <property type="entry name" value="HTH_GNTR"/>
    <property type="match status" value="1"/>
</dbReference>
<dbReference type="SMART" id="SM00345">
    <property type="entry name" value="HTH_GNTR"/>
    <property type="match status" value="1"/>
</dbReference>
<gene>
    <name evidence="5" type="ORF">CSH63_21780</name>
</gene>
<keyword evidence="1" id="KW-0805">Transcription regulation</keyword>
<feature type="domain" description="HTH gntR-type" evidence="4">
    <location>
        <begin position="21"/>
        <end position="89"/>
    </location>
</feature>
<evidence type="ECO:0000313" key="5">
    <source>
        <dbReference type="EMBL" id="AYF30040.1"/>
    </source>
</evidence>
<evidence type="ECO:0000256" key="1">
    <source>
        <dbReference type="ARBA" id="ARBA00023015"/>
    </source>
</evidence>
<dbReference type="SUPFAM" id="SSF48008">
    <property type="entry name" value="GntR ligand-binding domain-like"/>
    <property type="match status" value="1"/>
</dbReference>
<organism evidence="5 6">
    <name type="scientific">Micromonospora tulbaghiae</name>
    <dbReference type="NCBI Taxonomy" id="479978"/>
    <lineage>
        <taxon>Bacteria</taxon>
        <taxon>Bacillati</taxon>
        <taxon>Actinomycetota</taxon>
        <taxon>Actinomycetes</taxon>
        <taxon>Micromonosporales</taxon>
        <taxon>Micromonosporaceae</taxon>
        <taxon>Micromonospora</taxon>
    </lineage>
</organism>
<proteinExistence type="predicted"/>
<dbReference type="InterPro" id="IPR036388">
    <property type="entry name" value="WH-like_DNA-bd_sf"/>
</dbReference>
<dbReference type="GO" id="GO:0003677">
    <property type="term" value="F:DNA binding"/>
    <property type="evidence" value="ECO:0007669"/>
    <property type="project" value="UniProtKB-KW"/>
</dbReference>
<evidence type="ECO:0000256" key="2">
    <source>
        <dbReference type="ARBA" id="ARBA00023125"/>
    </source>
</evidence>
<dbReference type="EMBL" id="CP024087">
    <property type="protein sequence ID" value="AYF30040.1"/>
    <property type="molecule type" value="Genomic_DNA"/>
</dbReference>
<reference evidence="5 6" key="1">
    <citation type="submission" date="2017-10" db="EMBL/GenBank/DDBJ databases">
        <title>Integration of genomic and chemical information greatly accelerates assignment of the full stereostructure of myelolactone, a potent inhibitor of myeloma from a marine-derived Micromonospora.</title>
        <authorList>
            <person name="Kim M.C."/>
            <person name="Machado H."/>
            <person name="Jensen P.R."/>
            <person name="Fenical W."/>
        </authorList>
    </citation>
    <scope>NUCLEOTIDE SEQUENCE [LARGE SCALE GENOMIC DNA]</scope>
    <source>
        <strain evidence="5 6">CNY-010</strain>
    </source>
</reference>
<protein>
    <recommendedName>
        <fullName evidence="4">HTH gntR-type domain-containing protein</fullName>
    </recommendedName>
</protein>
<dbReference type="Pfam" id="PF00392">
    <property type="entry name" value="GntR"/>
    <property type="match status" value="1"/>
</dbReference>
<keyword evidence="2" id="KW-0238">DNA-binding</keyword>
<dbReference type="SUPFAM" id="SSF46785">
    <property type="entry name" value="Winged helix' DNA-binding domain"/>
    <property type="match status" value="1"/>
</dbReference>
<dbReference type="CDD" id="cd07377">
    <property type="entry name" value="WHTH_GntR"/>
    <property type="match status" value="1"/>
</dbReference>
<name>A0A386WRL8_9ACTN</name>
<dbReference type="Gene3D" id="1.10.10.10">
    <property type="entry name" value="Winged helix-like DNA-binding domain superfamily/Winged helix DNA-binding domain"/>
    <property type="match status" value="1"/>
</dbReference>
<dbReference type="PANTHER" id="PTHR43537">
    <property type="entry name" value="TRANSCRIPTIONAL REGULATOR, GNTR FAMILY"/>
    <property type="match status" value="1"/>
</dbReference>
<dbReference type="InterPro" id="IPR008920">
    <property type="entry name" value="TF_FadR/GntR_C"/>
</dbReference>
<evidence type="ECO:0000259" key="4">
    <source>
        <dbReference type="PROSITE" id="PS50949"/>
    </source>
</evidence>
<dbReference type="GO" id="GO:0003700">
    <property type="term" value="F:DNA-binding transcription factor activity"/>
    <property type="evidence" value="ECO:0007669"/>
    <property type="project" value="InterPro"/>
</dbReference>
<sequence length="248" mass="27546">MKGVTKMTGIGPGDIKPILRLKVADSVAAQLEQLITRGDIKPGEKLPPERVLAERFGVGRSSMREAIRVVEANGLLRTDHGRGVFVVSDKKAMPKLSDLLVFDDFTVPELFEVRMSLEPDAASLAARRITAQEAANLQRILAEAENPQLSDDAFVKLDAELHRAIVVATKNTLLLRLMESIEPLFFKYSHRVIELPGRRAHAHAGHVAICQAIIGHRVRDARSAALSHIRDVERDIAEHLERRTTERP</sequence>
<dbReference type="AlphaFoldDB" id="A0A386WRL8"/>
<evidence type="ECO:0000313" key="6">
    <source>
        <dbReference type="Proteomes" id="UP000267804"/>
    </source>
</evidence>
<dbReference type="InterPro" id="IPR000524">
    <property type="entry name" value="Tscrpt_reg_HTH_GntR"/>
</dbReference>
<accession>A0A386WRL8</accession>
<dbReference type="PRINTS" id="PR00035">
    <property type="entry name" value="HTHGNTR"/>
</dbReference>
<dbReference type="SMART" id="SM00895">
    <property type="entry name" value="FCD"/>
    <property type="match status" value="1"/>
</dbReference>